<evidence type="ECO:0000313" key="1">
    <source>
        <dbReference type="EMBL" id="PXY91902.1"/>
    </source>
</evidence>
<dbReference type="RefSeq" id="WP_110447817.1">
    <property type="nucleotide sequence ID" value="NZ_CP132381.1"/>
</dbReference>
<name>A0A2V4E1G0_9GAMM</name>
<comment type="caution">
    <text evidence="1">The sequence shown here is derived from an EMBL/GenBank/DDBJ whole genome shotgun (WGS) entry which is preliminary data.</text>
</comment>
<keyword evidence="2" id="KW-1185">Reference proteome</keyword>
<reference evidence="1 2" key="1">
    <citation type="submission" date="2018-05" db="EMBL/GenBank/DDBJ databases">
        <title>Reference genomes for bee gut microbiota database.</title>
        <authorList>
            <person name="Ellegaard K.M."/>
        </authorList>
    </citation>
    <scope>NUCLEOTIDE SEQUENCE [LARGE SCALE GENOMIC DNA]</scope>
    <source>
        <strain evidence="1 2">ESL0172</strain>
    </source>
</reference>
<evidence type="ECO:0000313" key="2">
    <source>
        <dbReference type="Proteomes" id="UP000247673"/>
    </source>
</evidence>
<gene>
    <name evidence="1" type="ORF">DKK78_06205</name>
</gene>
<protein>
    <submittedName>
        <fullName evidence="1">Uncharacterized protein</fullName>
    </submittedName>
</protein>
<dbReference type="Proteomes" id="UP000247673">
    <property type="component" value="Unassembled WGS sequence"/>
</dbReference>
<proteinExistence type="predicted"/>
<dbReference type="PROSITE" id="PS51257">
    <property type="entry name" value="PROKAR_LIPOPROTEIN"/>
    <property type="match status" value="1"/>
</dbReference>
<organism evidence="1 2">
    <name type="scientific">Gilliamella apis</name>
    <dbReference type="NCBI Taxonomy" id="1970738"/>
    <lineage>
        <taxon>Bacteria</taxon>
        <taxon>Pseudomonadati</taxon>
        <taxon>Pseudomonadota</taxon>
        <taxon>Gammaproteobacteria</taxon>
        <taxon>Orbales</taxon>
        <taxon>Orbaceae</taxon>
        <taxon>Gilliamella</taxon>
    </lineage>
</organism>
<dbReference type="AlphaFoldDB" id="A0A2V4E1G0"/>
<dbReference type="EMBL" id="QGLO01000004">
    <property type="protein sequence ID" value="PXY91902.1"/>
    <property type="molecule type" value="Genomic_DNA"/>
</dbReference>
<accession>A0A2V4E1G0</accession>
<sequence>MKKIIYFVLAIFIIGCAPKDSVRMVPPKEYDRYNTGIKIKYCVFNTDKNQCNEYIGKNALYIFVGKKNDYRQYYTYFNDILLTYPKIEAAQIDDVIKELVNFLKWANLPAQERSLKQKEYEDNIKLGVLGRKYLINNNIPYISQTLIDNGIFGLFKSERRYLVDEVTTKKILVQLLIWKKFIQKTNISLDNKK</sequence>